<dbReference type="PROSITE" id="PS00491">
    <property type="entry name" value="PROLINE_PEPTIDASE"/>
    <property type="match status" value="1"/>
</dbReference>
<dbReference type="PANTHER" id="PTHR46112">
    <property type="entry name" value="AMINOPEPTIDASE"/>
    <property type="match status" value="1"/>
</dbReference>
<protein>
    <submittedName>
        <fullName evidence="6">Uncharacterized peptidase SA1530</fullName>
        <ecNumber evidence="6">3.4.-.-</ecNumber>
    </submittedName>
</protein>
<keyword evidence="7" id="KW-1185">Reference proteome</keyword>
<proteinExistence type="inferred from homology"/>
<feature type="domain" description="Creatinase N-terminal" evidence="5">
    <location>
        <begin position="7"/>
        <end position="132"/>
    </location>
</feature>
<dbReference type="SUPFAM" id="SSF55920">
    <property type="entry name" value="Creatinase/aminopeptidase"/>
    <property type="match status" value="1"/>
</dbReference>
<evidence type="ECO:0000313" key="6">
    <source>
        <dbReference type="EMBL" id="SNU98298.1"/>
    </source>
</evidence>
<sequence>MNNMENRIFRLREFLKQQNCDGVIINKEENLHYFSGFTGDDTILIITSNDCYLITDSRYIEQAKQQTDFAIFEQKTGLLSKTAQMVEELGLKRVAFEGNSLRYNAYAKLNNLLQGKDIDFSTSVDLDELRVVKDDEEIELIKKAIWISDEAYSHILKYAKPGMSENEIACELETVMRRLGSERPAFTTIVASGVRGALPHGVATDKLINDGEFVTIDFGAVYKGYHSDITRTFCIGQASDKQKEIYDVVLNAQLLALKEIAPGRSGKEVDAPVRDYIANAGYGQYFGHGLGHGVGLEIHELPRLSPLSPTAQLLKNMLVTDEPGIYLPDFGGVRIEDTVLVTADGCQPLTQSDKRLIEIM</sequence>
<dbReference type="Pfam" id="PF00557">
    <property type="entry name" value="Peptidase_M24"/>
    <property type="match status" value="1"/>
</dbReference>
<dbReference type="EC" id="3.4.-.-" evidence="6"/>
<dbReference type="SUPFAM" id="SSF53092">
    <property type="entry name" value="Creatinase/prolidase N-terminal domain"/>
    <property type="match status" value="1"/>
</dbReference>
<organism evidence="6 7">
    <name type="scientific">Megamonas hypermegale</name>
    <dbReference type="NCBI Taxonomy" id="158847"/>
    <lineage>
        <taxon>Bacteria</taxon>
        <taxon>Bacillati</taxon>
        <taxon>Bacillota</taxon>
        <taxon>Negativicutes</taxon>
        <taxon>Selenomonadales</taxon>
        <taxon>Selenomonadaceae</taxon>
        <taxon>Megamonas</taxon>
    </lineage>
</organism>
<accession>A0A239TM88</accession>
<evidence type="ECO:0000259" key="5">
    <source>
        <dbReference type="Pfam" id="PF01321"/>
    </source>
</evidence>
<dbReference type="EMBL" id="LT906446">
    <property type="protein sequence ID" value="SNU98298.1"/>
    <property type="molecule type" value="Genomic_DNA"/>
</dbReference>
<dbReference type="InterPro" id="IPR001131">
    <property type="entry name" value="Peptidase_M24B_aminopep-P_CS"/>
</dbReference>
<keyword evidence="2 6" id="KW-0378">Hydrolase</keyword>
<evidence type="ECO:0000259" key="4">
    <source>
        <dbReference type="Pfam" id="PF00557"/>
    </source>
</evidence>
<dbReference type="GO" id="GO:0046872">
    <property type="term" value="F:metal ion binding"/>
    <property type="evidence" value="ECO:0007669"/>
    <property type="project" value="UniProtKB-KW"/>
</dbReference>
<dbReference type="InterPro" id="IPR036005">
    <property type="entry name" value="Creatinase/aminopeptidase-like"/>
</dbReference>
<dbReference type="InterPro" id="IPR000994">
    <property type="entry name" value="Pept_M24"/>
</dbReference>
<dbReference type="Gene3D" id="3.90.230.10">
    <property type="entry name" value="Creatinase/methionine aminopeptidase superfamily"/>
    <property type="match status" value="1"/>
</dbReference>
<feature type="domain" description="Peptidase M24" evidence="4">
    <location>
        <begin position="139"/>
        <end position="343"/>
    </location>
</feature>
<dbReference type="AlphaFoldDB" id="A0A239TM88"/>
<evidence type="ECO:0000256" key="1">
    <source>
        <dbReference type="ARBA" id="ARBA00022723"/>
    </source>
</evidence>
<dbReference type="InterPro" id="IPR029149">
    <property type="entry name" value="Creatin/AminoP/Spt16_N"/>
</dbReference>
<dbReference type="Proteomes" id="UP000215383">
    <property type="component" value="Chromosome 1"/>
</dbReference>
<dbReference type="PANTHER" id="PTHR46112:SF3">
    <property type="entry name" value="AMINOPEPTIDASE YPDF"/>
    <property type="match status" value="1"/>
</dbReference>
<evidence type="ECO:0000256" key="2">
    <source>
        <dbReference type="ARBA" id="ARBA00022801"/>
    </source>
</evidence>
<dbReference type="Gene3D" id="3.40.350.10">
    <property type="entry name" value="Creatinase/prolidase N-terminal domain"/>
    <property type="match status" value="1"/>
</dbReference>
<dbReference type="Pfam" id="PF01321">
    <property type="entry name" value="Creatinase_N"/>
    <property type="match status" value="1"/>
</dbReference>
<dbReference type="CDD" id="cd01092">
    <property type="entry name" value="APP-like"/>
    <property type="match status" value="1"/>
</dbReference>
<dbReference type="InterPro" id="IPR050659">
    <property type="entry name" value="Peptidase_M24B"/>
</dbReference>
<gene>
    <name evidence="6" type="ORF">SAMEA4364220_00904</name>
</gene>
<dbReference type="eggNOG" id="COG0006">
    <property type="taxonomic scope" value="Bacteria"/>
</dbReference>
<evidence type="ECO:0000256" key="3">
    <source>
        <dbReference type="RuleBase" id="RU000590"/>
    </source>
</evidence>
<reference evidence="6 7" key="1">
    <citation type="submission" date="2017-06" db="EMBL/GenBank/DDBJ databases">
        <authorList>
            <consortium name="Pathogen Informatics"/>
        </authorList>
    </citation>
    <scope>NUCLEOTIDE SEQUENCE [LARGE SCALE GENOMIC DNA]</scope>
    <source>
        <strain evidence="6 7">NCTC10570</strain>
    </source>
</reference>
<evidence type="ECO:0000313" key="7">
    <source>
        <dbReference type="Proteomes" id="UP000215383"/>
    </source>
</evidence>
<name>A0A239TM88_9FIRM</name>
<comment type="similarity">
    <text evidence="3">Belongs to the peptidase M24B family.</text>
</comment>
<dbReference type="InterPro" id="IPR000587">
    <property type="entry name" value="Creatinase_N"/>
</dbReference>
<dbReference type="GO" id="GO:0016787">
    <property type="term" value="F:hydrolase activity"/>
    <property type="evidence" value="ECO:0007669"/>
    <property type="project" value="UniProtKB-KW"/>
</dbReference>
<keyword evidence="1 3" id="KW-0479">Metal-binding</keyword>